<protein>
    <submittedName>
        <fullName evidence="1">Uncharacterized protein</fullName>
    </submittedName>
</protein>
<keyword evidence="2" id="KW-1185">Reference proteome</keyword>
<name>A0A5N6KN51_MONLA</name>
<dbReference type="AlphaFoldDB" id="A0A5N6KN51"/>
<accession>A0A5N6KN51</accession>
<proteinExistence type="predicted"/>
<evidence type="ECO:0000313" key="2">
    <source>
        <dbReference type="Proteomes" id="UP000326757"/>
    </source>
</evidence>
<evidence type="ECO:0000313" key="1">
    <source>
        <dbReference type="EMBL" id="KAB8305051.1"/>
    </source>
</evidence>
<gene>
    <name evidence="1" type="ORF">EYC80_004354</name>
</gene>
<comment type="caution">
    <text evidence="1">The sequence shown here is derived from an EMBL/GenBank/DDBJ whole genome shotgun (WGS) entry which is preliminary data.</text>
</comment>
<sequence>MQSISKRWRDGYPIVLQFINYLLKNHLVFEEETQTQFTTTFPFFYSLLRILLSLRKVSIQTQYKLAQPTHPSTPSSSFWSRLASYNTVCAGAILFNHSQFKHLRTSDIIR</sequence>
<dbReference type="EMBL" id="VIGI01000001">
    <property type="protein sequence ID" value="KAB8305051.1"/>
    <property type="molecule type" value="Genomic_DNA"/>
</dbReference>
<dbReference type="Proteomes" id="UP000326757">
    <property type="component" value="Unassembled WGS sequence"/>
</dbReference>
<organism evidence="1 2">
    <name type="scientific">Monilinia laxa</name>
    <name type="common">Brown rot fungus</name>
    <name type="synonym">Sclerotinia laxa</name>
    <dbReference type="NCBI Taxonomy" id="61186"/>
    <lineage>
        <taxon>Eukaryota</taxon>
        <taxon>Fungi</taxon>
        <taxon>Dikarya</taxon>
        <taxon>Ascomycota</taxon>
        <taxon>Pezizomycotina</taxon>
        <taxon>Leotiomycetes</taxon>
        <taxon>Helotiales</taxon>
        <taxon>Sclerotiniaceae</taxon>
        <taxon>Monilinia</taxon>
    </lineage>
</organism>
<reference evidence="1 2" key="1">
    <citation type="submission" date="2019-06" db="EMBL/GenBank/DDBJ databases">
        <title>Genome Sequence of the Brown Rot Fungal Pathogen Monilinia laxa.</title>
        <authorList>
            <person name="De Miccolis Angelini R.M."/>
            <person name="Landi L."/>
            <person name="Abate D."/>
            <person name="Pollastro S."/>
            <person name="Romanazzi G."/>
            <person name="Faretra F."/>
        </authorList>
    </citation>
    <scope>NUCLEOTIDE SEQUENCE [LARGE SCALE GENOMIC DNA]</scope>
    <source>
        <strain evidence="1 2">Mlax316</strain>
    </source>
</reference>